<dbReference type="CDD" id="cd04301">
    <property type="entry name" value="NAT_SF"/>
    <property type="match status" value="1"/>
</dbReference>
<dbReference type="SUPFAM" id="SSF55729">
    <property type="entry name" value="Acyl-CoA N-acyltransferases (Nat)"/>
    <property type="match status" value="1"/>
</dbReference>
<feature type="domain" description="N-acetyltransferase" evidence="3">
    <location>
        <begin position="4"/>
        <end position="151"/>
    </location>
</feature>
<evidence type="ECO:0000259" key="3">
    <source>
        <dbReference type="PROSITE" id="PS51186"/>
    </source>
</evidence>
<evidence type="ECO:0000256" key="1">
    <source>
        <dbReference type="ARBA" id="ARBA00022679"/>
    </source>
</evidence>
<protein>
    <submittedName>
        <fullName evidence="4">GNAT family N-acetyltransferase</fullName>
    </submittedName>
</protein>
<name>A0ABT3CA91_9MYCO</name>
<dbReference type="EMBL" id="JACKTY010000021">
    <property type="protein sequence ID" value="MCV7226355.1"/>
    <property type="molecule type" value="Genomic_DNA"/>
</dbReference>
<keyword evidence="2" id="KW-0012">Acyltransferase</keyword>
<reference evidence="4 5" key="1">
    <citation type="journal article" date="2022" name="BMC Genomics">
        <title>Comparative genome analysis of mycobacteria focusing on tRNA and non-coding RNA.</title>
        <authorList>
            <person name="Behra P.R.K."/>
            <person name="Pettersson B.M.F."/>
            <person name="Ramesh M."/>
            <person name="Das S."/>
            <person name="Dasgupta S."/>
            <person name="Kirsebom L.A."/>
        </authorList>
    </citation>
    <scope>NUCLEOTIDE SEQUENCE [LARGE SCALE GENOMIC DNA]</scope>
    <source>
        <strain evidence="4 5">DSM 44078</strain>
    </source>
</reference>
<evidence type="ECO:0000313" key="4">
    <source>
        <dbReference type="EMBL" id="MCV7226355.1"/>
    </source>
</evidence>
<organism evidence="4 5">
    <name type="scientific">Mycolicibacterium komossense</name>
    <dbReference type="NCBI Taxonomy" id="1779"/>
    <lineage>
        <taxon>Bacteria</taxon>
        <taxon>Bacillati</taxon>
        <taxon>Actinomycetota</taxon>
        <taxon>Actinomycetes</taxon>
        <taxon>Mycobacteriales</taxon>
        <taxon>Mycobacteriaceae</taxon>
        <taxon>Mycolicibacterium</taxon>
    </lineage>
</organism>
<dbReference type="Pfam" id="PF00583">
    <property type="entry name" value="Acetyltransf_1"/>
    <property type="match status" value="1"/>
</dbReference>
<evidence type="ECO:0000313" key="5">
    <source>
        <dbReference type="Proteomes" id="UP001526201"/>
    </source>
</evidence>
<proteinExistence type="predicted"/>
<dbReference type="Proteomes" id="UP001526201">
    <property type="component" value="Unassembled WGS sequence"/>
</dbReference>
<keyword evidence="1" id="KW-0808">Transferase</keyword>
<dbReference type="InterPro" id="IPR000182">
    <property type="entry name" value="GNAT_dom"/>
</dbReference>
<keyword evidence="5" id="KW-1185">Reference proteome</keyword>
<dbReference type="InterPro" id="IPR016181">
    <property type="entry name" value="Acyl_CoA_acyltransferase"/>
</dbReference>
<gene>
    <name evidence="4" type="ORF">H7J73_09970</name>
</gene>
<dbReference type="PROSITE" id="PS51186">
    <property type="entry name" value="GNAT"/>
    <property type="match status" value="1"/>
</dbReference>
<dbReference type="Gene3D" id="3.40.630.30">
    <property type="match status" value="1"/>
</dbReference>
<sequence length="153" mass="17023">MADTCLRRADATDLPAITDLVNAAYTKYVERIGRPPAPMTADYAQLLQSSRIWVIDRGTTLVGLLVTENKGDHLFLDVIAVAPATQGSGYGRQLMDRAEFDAAEQGLTEVRLYTNQAMTENLTFYPKLGYQETARGSQDGFRRVFYRKVLNPG</sequence>
<dbReference type="InterPro" id="IPR050832">
    <property type="entry name" value="Bact_Acetyltransf"/>
</dbReference>
<evidence type="ECO:0000256" key="2">
    <source>
        <dbReference type="ARBA" id="ARBA00023315"/>
    </source>
</evidence>
<dbReference type="PANTHER" id="PTHR43877">
    <property type="entry name" value="AMINOALKYLPHOSPHONATE N-ACETYLTRANSFERASE-RELATED-RELATED"/>
    <property type="match status" value="1"/>
</dbReference>
<accession>A0ABT3CA91</accession>
<dbReference type="RefSeq" id="WP_264067206.1">
    <property type="nucleotide sequence ID" value="NZ_JACKTY010000021.1"/>
</dbReference>
<comment type="caution">
    <text evidence="4">The sequence shown here is derived from an EMBL/GenBank/DDBJ whole genome shotgun (WGS) entry which is preliminary data.</text>
</comment>